<dbReference type="Proteomes" id="UP000032142">
    <property type="component" value="Unassembled WGS sequence"/>
</dbReference>
<proteinExistence type="predicted"/>
<evidence type="ECO:0000313" key="2">
    <source>
        <dbReference type="Proteomes" id="UP000032142"/>
    </source>
</evidence>
<name>A0A0B0NFC4_GOSAR</name>
<dbReference type="EMBL" id="KN396077">
    <property type="protein sequence ID" value="KHG11560.1"/>
    <property type="molecule type" value="Genomic_DNA"/>
</dbReference>
<gene>
    <name evidence="1" type="ORF">F383_15683</name>
</gene>
<keyword evidence="2" id="KW-1185">Reference proteome</keyword>
<dbReference type="AlphaFoldDB" id="A0A0B0NFC4"/>
<organism evidence="1 2">
    <name type="scientific">Gossypium arboreum</name>
    <name type="common">Tree cotton</name>
    <name type="synonym">Gossypium nanking</name>
    <dbReference type="NCBI Taxonomy" id="29729"/>
    <lineage>
        <taxon>Eukaryota</taxon>
        <taxon>Viridiplantae</taxon>
        <taxon>Streptophyta</taxon>
        <taxon>Embryophyta</taxon>
        <taxon>Tracheophyta</taxon>
        <taxon>Spermatophyta</taxon>
        <taxon>Magnoliopsida</taxon>
        <taxon>eudicotyledons</taxon>
        <taxon>Gunneridae</taxon>
        <taxon>Pentapetalae</taxon>
        <taxon>rosids</taxon>
        <taxon>malvids</taxon>
        <taxon>Malvales</taxon>
        <taxon>Malvaceae</taxon>
        <taxon>Malvoideae</taxon>
        <taxon>Gossypium</taxon>
    </lineage>
</organism>
<protein>
    <submittedName>
        <fullName evidence="1">Olfactory receptor 2T10</fullName>
    </submittedName>
</protein>
<keyword evidence="1" id="KW-0675">Receptor</keyword>
<reference evidence="2" key="1">
    <citation type="submission" date="2014-09" db="EMBL/GenBank/DDBJ databases">
        <authorList>
            <person name="Mudge J."/>
            <person name="Ramaraj T."/>
            <person name="Lindquist I.E."/>
            <person name="Bharti A.K."/>
            <person name="Sundararajan A."/>
            <person name="Cameron C.T."/>
            <person name="Woodward J.E."/>
            <person name="May G.D."/>
            <person name="Brubaker C."/>
            <person name="Broadhvest J."/>
            <person name="Wilkins T.A."/>
        </authorList>
    </citation>
    <scope>NUCLEOTIDE SEQUENCE</scope>
    <source>
        <strain evidence="2">cv. AKA8401</strain>
    </source>
</reference>
<sequence length="50" mass="5661">MARAFYFVSHINLVEFHGIAMDIPFTFNHTSDHFICALPRTSHLTAGLLV</sequence>
<evidence type="ECO:0000313" key="1">
    <source>
        <dbReference type="EMBL" id="KHG11560.1"/>
    </source>
</evidence>
<accession>A0A0B0NFC4</accession>